<evidence type="ECO:0000259" key="11">
    <source>
        <dbReference type="PROSITE" id="PS50109"/>
    </source>
</evidence>
<dbReference type="GO" id="GO:0006355">
    <property type="term" value="P:regulation of DNA-templated transcription"/>
    <property type="evidence" value="ECO:0007669"/>
    <property type="project" value="InterPro"/>
</dbReference>
<feature type="domain" description="PAC" evidence="13">
    <location>
        <begin position="87"/>
        <end position="137"/>
    </location>
</feature>
<comment type="function">
    <text evidence="9">Putative oxygen sensor; modulates the activity of FixJ, a transcriptional activator of nitrogen fixation fixK gene. FixL probably acts as a kinase that phosphorylates FixJ.</text>
</comment>
<accession>A0A969WBH0</accession>
<evidence type="ECO:0000256" key="9">
    <source>
        <dbReference type="ARBA" id="ARBA00059827"/>
    </source>
</evidence>
<dbReference type="InterPro" id="IPR000014">
    <property type="entry name" value="PAS"/>
</dbReference>
<dbReference type="Pfam" id="PF00512">
    <property type="entry name" value="HisKA"/>
    <property type="match status" value="1"/>
</dbReference>
<keyword evidence="8" id="KW-0902">Two-component regulatory system</keyword>
<comment type="catalytic activity">
    <reaction evidence="1">
        <text>ATP + protein L-histidine = ADP + protein N-phospho-L-histidine.</text>
        <dbReference type="EC" id="2.7.13.3"/>
    </reaction>
</comment>
<dbReference type="InterPro" id="IPR036890">
    <property type="entry name" value="HATPase_C_sf"/>
</dbReference>
<dbReference type="SMART" id="SM00091">
    <property type="entry name" value="PAS"/>
    <property type="match status" value="2"/>
</dbReference>
<protein>
    <recommendedName>
        <fullName evidence="10">Sensor protein FixL</fullName>
        <ecNumber evidence="2">2.7.13.3</ecNumber>
    </recommendedName>
</protein>
<dbReference type="CDD" id="cd00082">
    <property type="entry name" value="HisKA"/>
    <property type="match status" value="1"/>
</dbReference>
<feature type="domain" description="PAS" evidence="12">
    <location>
        <begin position="138"/>
        <end position="208"/>
    </location>
</feature>
<dbReference type="InterPro" id="IPR013767">
    <property type="entry name" value="PAS_fold"/>
</dbReference>
<dbReference type="InterPro" id="IPR000700">
    <property type="entry name" value="PAS-assoc_C"/>
</dbReference>
<dbReference type="SMART" id="SM00388">
    <property type="entry name" value="HisKA"/>
    <property type="match status" value="1"/>
</dbReference>
<feature type="domain" description="PAS" evidence="12">
    <location>
        <begin position="10"/>
        <end position="63"/>
    </location>
</feature>
<dbReference type="NCBIfam" id="TIGR00229">
    <property type="entry name" value="sensory_box"/>
    <property type="match status" value="2"/>
</dbReference>
<dbReference type="PANTHER" id="PTHR43065:SF10">
    <property type="entry name" value="PEROXIDE STRESS-ACTIVATED HISTIDINE KINASE MAK3"/>
    <property type="match status" value="1"/>
</dbReference>
<dbReference type="PROSITE" id="PS50112">
    <property type="entry name" value="PAS"/>
    <property type="match status" value="2"/>
</dbReference>
<sequence>MPDSKPFAVAHDPLRALLEAAVDAIVLIDADGRIAAFSRSAEALFGYRAAQVLGENVSMLMPEPYRGEHDHYIGNYKDTGRRRIIGIGREVVARRRDGSTFPIDLSVGEYADGEVRGFVGILRDISERKRQEAQLQRSAEELRRIFEFAPTAMTTTDLSGGIVRVNREFADLLGREVQGLLNVGLAELLHPADRVAAIEVLQALARDGGERRLELRYLRGDGSEMTALHYSAAVTDAEGRPQMIITELVDRSAMLEITREADQLRERLMHASRLGQLGEMVSGIAHEVNQPLTAIANYASACRRLLQSGAAKAEDLIGPLDKIATQAERAGQVIRGLRTLARRQESQRRELAVNDLVREVLPLVEFDARQSGVRLRTLFAEGLPTVRADGVQIQQVLLNLIRNAVEAVAGSEHGDVVDVVTSLVDPTRVEIHVADRGPGIPAEAAARLFEPFYTTKPHGMGLGLSICESIASAHGGELSYYRNEYGGATFALRLPCQACAQEAP</sequence>
<evidence type="ECO:0000256" key="10">
    <source>
        <dbReference type="ARBA" id="ARBA00070616"/>
    </source>
</evidence>
<evidence type="ECO:0000256" key="3">
    <source>
        <dbReference type="ARBA" id="ARBA00022553"/>
    </source>
</evidence>
<organism evidence="14 15">
    <name type="scientific">Solimonas marina</name>
    <dbReference type="NCBI Taxonomy" id="2714601"/>
    <lineage>
        <taxon>Bacteria</taxon>
        <taxon>Pseudomonadati</taxon>
        <taxon>Pseudomonadota</taxon>
        <taxon>Gammaproteobacteria</taxon>
        <taxon>Nevskiales</taxon>
        <taxon>Nevskiaceae</taxon>
        <taxon>Solimonas</taxon>
    </lineage>
</organism>
<dbReference type="SUPFAM" id="SSF55874">
    <property type="entry name" value="ATPase domain of HSP90 chaperone/DNA topoisomerase II/histidine kinase"/>
    <property type="match status" value="1"/>
</dbReference>
<evidence type="ECO:0000259" key="12">
    <source>
        <dbReference type="PROSITE" id="PS50112"/>
    </source>
</evidence>
<dbReference type="InterPro" id="IPR005467">
    <property type="entry name" value="His_kinase_dom"/>
</dbReference>
<dbReference type="Gene3D" id="1.10.287.130">
    <property type="match status" value="1"/>
</dbReference>
<evidence type="ECO:0000259" key="13">
    <source>
        <dbReference type="PROSITE" id="PS50113"/>
    </source>
</evidence>
<name>A0A969WBH0_9GAMM</name>
<dbReference type="InterPro" id="IPR001610">
    <property type="entry name" value="PAC"/>
</dbReference>
<dbReference type="InterPro" id="IPR036097">
    <property type="entry name" value="HisK_dim/P_sf"/>
</dbReference>
<gene>
    <name evidence="14" type="ORF">G7Y82_14305</name>
</gene>
<dbReference type="GO" id="GO:0000155">
    <property type="term" value="F:phosphorelay sensor kinase activity"/>
    <property type="evidence" value="ECO:0007669"/>
    <property type="project" value="InterPro"/>
</dbReference>
<dbReference type="InterPro" id="IPR003661">
    <property type="entry name" value="HisK_dim/P_dom"/>
</dbReference>
<dbReference type="InterPro" id="IPR004358">
    <property type="entry name" value="Sig_transdc_His_kin-like_C"/>
</dbReference>
<dbReference type="AlphaFoldDB" id="A0A969WBH0"/>
<dbReference type="Proteomes" id="UP000653472">
    <property type="component" value="Unassembled WGS sequence"/>
</dbReference>
<dbReference type="EC" id="2.7.13.3" evidence="2"/>
<evidence type="ECO:0000313" key="14">
    <source>
        <dbReference type="EMBL" id="NKF23488.1"/>
    </source>
</evidence>
<dbReference type="PROSITE" id="PS50113">
    <property type="entry name" value="PAC"/>
    <property type="match status" value="1"/>
</dbReference>
<evidence type="ECO:0000256" key="6">
    <source>
        <dbReference type="ARBA" id="ARBA00022777"/>
    </source>
</evidence>
<dbReference type="Pfam" id="PF02518">
    <property type="entry name" value="HATPase_c"/>
    <property type="match status" value="1"/>
</dbReference>
<evidence type="ECO:0000256" key="8">
    <source>
        <dbReference type="ARBA" id="ARBA00023012"/>
    </source>
</evidence>
<dbReference type="FunFam" id="3.30.450.20:FF:000060">
    <property type="entry name" value="Sensor protein FixL"/>
    <property type="match status" value="1"/>
</dbReference>
<dbReference type="InterPro" id="IPR035965">
    <property type="entry name" value="PAS-like_dom_sf"/>
</dbReference>
<dbReference type="PROSITE" id="PS50109">
    <property type="entry name" value="HIS_KIN"/>
    <property type="match status" value="1"/>
</dbReference>
<keyword evidence="7" id="KW-0067">ATP-binding</keyword>
<keyword evidence="15" id="KW-1185">Reference proteome</keyword>
<dbReference type="SUPFAM" id="SSF55785">
    <property type="entry name" value="PYP-like sensor domain (PAS domain)"/>
    <property type="match status" value="2"/>
</dbReference>
<dbReference type="SMART" id="SM00086">
    <property type="entry name" value="PAC"/>
    <property type="match status" value="2"/>
</dbReference>
<dbReference type="SUPFAM" id="SSF47384">
    <property type="entry name" value="Homodimeric domain of signal transducing histidine kinase"/>
    <property type="match status" value="1"/>
</dbReference>
<evidence type="ECO:0000256" key="1">
    <source>
        <dbReference type="ARBA" id="ARBA00000085"/>
    </source>
</evidence>
<dbReference type="RefSeq" id="WP_168148813.1">
    <property type="nucleotide sequence ID" value="NZ_JAAVXB010000008.1"/>
</dbReference>
<keyword evidence="5" id="KW-0547">Nucleotide-binding</keyword>
<dbReference type="EMBL" id="JAAVXB010000008">
    <property type="protein sequence ID" value="NKF23488.1"/>
    <property type="molecule type" value="Genomic_DNA"/>
</dbReference>
<evidence type="ECO:0000256" key="5">
    <source>
        <dbReference type="ARBA" id="ARBA00022741"/>
    </source>
</evidence>
<comment type="caution">
    <text evidence="14">The sequence shown here is derived from an EMBL/GenBank/DDBJ whole genome shotgun (WGS) entry which is preliminary data.</text>
</comment>
<reference evidence="14" key="1">
    <citation type="submission" date="2020-03" db="EMBL/GenBank/DDBJ databases">
        <title>Solimonas marina sp. nov., isolated from deep seawater of the Pacific Ocean.</title>
        <authorList>
            <person name="Liu X."/>
            <person name="Lai Q."/>
            <person name="Sun F."/>
            <person name="Gai Y."/>
            <person name="Li G."/>
            <person name="Shao Z."/>
        </authorList>
    </citation>
    <scope>NUCLEOTIDE SEQUENCE</scope>
    <source>
        <strain evidence="14">C16B3</strain>
    </source>
</reference>
<feature type="domain" description="Histidine kinase" evidence="11">
    <location>
        <begin position="283"/>
        <end position="498"/>
    </location>
</feature>
<dbReference type="InterPro" id="IPR003594">
    <property type="entry name" value="HATPase_dom"/>
</dbReference>
<dbReference type="SMART" id="SM00387">
    <property type="entry name" value="HATPase_c"/>
    <property type="match status" value="1"/>
</dbReference>
<evidence type="ECO:0000256" key="7">
    <source>
        <dbReference type="ARBA" id="ARBA00022840"/>
    </source>
</evidence>
<dbReference type="CDD" id="cd00130">
    <property type="entry name" value="PAS"/>
    <property type="match status" value="2"/>
</dbReference>
<dbReference type="Gene3D" id="3.30.450.20">
    <property type="entry name" value="PAS domain"/>
    <property type="match status" value="2"/>
</dbReference>
<proteinExistence type="predicted"/>
<dbReference type="GO" id="GO:0005524">
    <property type="term" value="F:ATP binding"/>
    <property type="evidence" value="ECO:0007669"/>
    <property type="project" value="UniProtKB-KW"/>
</dbReference>
<keyword evidence="6" id="KW-0418">Kinase</keyword>
<evidence type="ECO:0000313" key="15">
    <source>
        <dbReference type="Proteomes" id="UP000653472"/>
    </source>
</evidence>
<dbReference type="Gene3D" id="3.30.565.10">
    <property type="entry name" value="Histidine kinase-like ATPase, C-terminal domain"/>
    <property type="match status" value="1"/>
</dbReference>
<keyword evidence="3" id="KW-0597">Phosphoprotein</keyword>
<dbReference type="PRINTS" id="PR00344">
    <property type="entry name" value="BCTRLSENSOR"/>
</dbReference>
<keyword evidence="4" id="KW-0808">Transferase</keyword>
<dbReference type="Pfam" id="PF00989">
    <property type="entry name" value="PAS"/>
    <property type="match status" value="2"/>
</dbReference>
<evidence type="ECO:0000256" key="2">
    <source>
        <dbReference type="ARBA" id="ARBA00012438"/>
    </source>
</evidence>
<evidence type="ECO:0000256" key="4">
    <source>
        <dbReference type="ARBA" id="ARBA00022679"/>
    </source>
</evidence>
<dbReference type="PANTHER" id="PTHR43065">
    <property type="entry name" value="SENSOR HISTIDINE KINASE"/>
    <property type="match status" value="1"/>
</dbReference>